<sequence>MRVQPVDHGALQALNAVLQSIESVRNARALYLLMLAFAGASLLMTLAQGALAREAGTAAALWLAAAFFCLFYTTNAAGLVLMDEACGREPRLPGDALRDALRSAHRLLAVVLCVLAAAALLLAVVLGLLWASRLPAVGPTLLGAAVALGVPALGLAGVALVALVGPLAAPAVWAGLGVCQTLALLLRQVRRRFAHALMLSAAVSLLTATVAGLVSVVVLAGGRALLALAVGVLEIDLAPQPLLAALFGQGLRMAPGAPALSAATQSALTGAGLVFALGLVVPGVVYLRGLCELFLALRRSDDDPPALP</sequence>
<feature type="transmembrane region" description="Helical" evidence="1">
    <location>
        <begin position="193"/>
        <end position="218"/>
    </location>
</feature>
<evidence type="ECO:0000313" key="2">
    <source>
        <dbReference type="EMBL" id="GCL64764.1"/>
    </source>
</evidence>
<organism evidence="2 3">
    <name type="scientific">Pseudaquabacterium pictum</name>
    <dbReference type="NCBI Taxonomy" id="2315236"/>
    <lineage>
        <taxon>Bacteria</taxon>
        <taxon>Pseudomonadati</taxon>
        <taxon>Pseudomonadota</taxon>
        <taxon>Betaproteobacteria</taxon>
        <taxon>Burkholderiales</taxon>
        <taxon>Sphaerotilaceae</taxon>
        <taxon>Pseudaquabacterium</taxon>
    </lineage>
</organism>
<feature type="transmembrane region" description="Helical" evidence="1">
    <location>
        <begin position="141"/>
        <end position="161"/>
    </location>
</feature>
<proteinExistence type="predicted"/>
<feature type="transmembrane region" description="Helical" evidence="1">
    <location>
        <begin position="59"/>
        <end position="82"/>
    </location>
</feature>
<keyword evidence="3" id="KW-1185">Reference proteome</keyword>
<name>A0A480AT92_9BURK</name>
<keyword evidence="1" id="KW-0812">Transmembrane</keyword>
<reference evidence="3" key="1">
    <citation type="submission" date="2019-03" db="EMBL/GenBank/DDBJ databases">
        <title>Aquabacterium pictum sp.nov., the first bacteriochlorophyll a-containing freshwater bacterium in the genus Aquabacterium of the class Betaproteobacteria.</title>
        <authorList>
            <person name="Hirose S."/>
            <person name="Tank M."/>
            <person name="Hara E."/>
            <person name="Tamaki H."/>
            <person name="Takaichi S."/>
            <person name="Haruta S."/>
            <person name="Hanada S."/>
        </authorList>
    </citation>
    <scope>NUCLEOTIDE SEQUENCE [LARGE SCALE GENOMIC DNA]</scope>
    <source>
        <strain evidence="3">W35</strain>
    </source>
</reference>
<feature type="transmembrane region" description="Helical" evidence="1">
    <location>
        <begin position="267"/>
        <end position="287"/>
    </location>
</feature>
<dbReference type="OrthoDB" id="8898117at2"/>
<keyword evidence="1" id="KW-0472">Membrane</keyword>
<evidence type="ECO:0000256" key="1">
    <source>
        <dbReference type="SAM" id="Phobius"/>
    </source>
</evidence>
<keyword evidence="1" id="KW-1133">Transmembrane helix</keyword>
<protein>
    <submittedName>
        <fullName evidence="2">Uncharacterized protein</fullName>
    </submittedName>
</protein>
<gene>
    <name evidence="2" type="ORF">AQPW35_38450</name>
</gene>
<dbReference type="Proteomes" id="UP000301751">
    <property type="component" value="Unassembled WGS sequence"/>
</dbReference>
<dbReference type="RefSeq" id="WP_154694092.1">
    <property type="nucleotide sequence ID" value="NZ_BJCL01000011.1"/>
</dbReference>
<dbReference type="EMBL" id="BJCL01000011">
    <property type="protein sequence ID" value="GCL64764.1"/>
    <property type="molecule type" value="Genomic_DNA"/>
</dbReference>
<dbReference type="AlphaFoldDB" id="A0A480AT92"/>
<comment type="caution">
    <text evidence="2">The sequence shown here is derived from an EMBL/GenBank/DDBJ whole genome shotgun (WGS) entry which is preliminary data.</text>
</comment>
<feature type="transmembrane region" description="Helical" evidence="1">
    <location>
        <begin position="167"/>
        <end position="186"/>
    </location>
</feature>
<accession>A0A480AT92</accession>
<feature type="transmembrane region" description="Helical" evidence="1">
    <location>
        <begin position="107"/>
        <end position="129"/>
    </location>
</feature>
<feature type="transmembrane region" description="Helical" evidence="1">
    <location>
        <begin position="29"/>
        <end position="47"/>
    </location>
</feature>
<evidence type="ECO:0000313" key="3">
    <source>
        <dbReference type="Proteomes" id="UP000301751"/>
    </source>
</evidence>